<dbReference type="OrthoDB" id="2889126at2"/>
<keyword evidence="2" id="KW-1185">Reference proteome</keyword>
<comment type="caution">
    <text evidence="1">The sequence shown here is derived from an EMBL/GenBank/DDBJ whole genome shotgun (WGS) entry which is preliminary data.</text>
</comment>
<evidence type="ECO:0000313" key="1">
    <source>
        <dbReference type="EMBL" id="RUT29072.1"/>
    </source>
</evidence>
<dbReference type="EMBL" id="RZNX01000007">
    <property type="protein sequence ID" value="RUT29072.1"/>
    <property type="molecule type" value="Genomic_DNA"/>
</dbReference>
<dbReference type="AlphaFoldDB" id="A0A3S1BR36"/>
<organism evidence="1 2">
    <name type="scientific">Paenibacillus zeisoli</name>
    <dbReference type="NCBI Taxonomy" id="2496267"/>
    <lineage>
        <taxon>Bacteria</taxon>
        <taxon>Bacillati</taxon>
        <taxon>Bacillota</taxon>
        <taxon>Bacilli</taxon>
        <taxon>Bacillales</taxon>
        <taxon>Paenibacillaceae</taxon>
        <taxon>Paenibacillus</taxon>
    </lineage>
</organism>
<dbReference type="Proteomes" id="UP000272464">
    <property type="component" value="Unassembled WGS sequence"/>
</dbReference>
<accession>A0A3S1BR36</accession>
<dbReference type="RefSeq" id="WP_127200104.1">
    <property type="nucleotide sequence ID" value="NZ_RZNX01000007.1"/>
</dbReference>
<reference evidence="1 2" key="1">
    <citation type="submission" date="2018-12" db="EMBL/GenBank/DDBJ databases">
        <authorList>
            <person name="Sun L."/>
            <person name="Chen Z."/>
        </authorList>
    </citation>
    <scope>NUCLEOTIDE SEQUENCE [LARGE SCALE GENOMIC DNA]</scope>
    <source>
        <strain evidence="1 2">3-5-3</strain>
    </source>
</reference>
<protein>
    <submittedName>
        <fullName evidence="1">Uncharacterized protein</fullName>
    </submittedName>
</protein>
<proteinExistence type="predicted"/>
<sequence>MIPFEKALPYDIVMGDIYVQECPFCGSEHVLLPMKPHEILSVREGKKKLLVFPCCHTRLTILDSDSDYLLTNTVVRK</sequence>
<name>A0A3S1BR36_9BACL</name>
<evidence type="ECO:0000313" key="2">
    <source>
        <dbReference type="Proteomes" id="UP000272464"/>
    </source>
</evidence>
<gene>
    <name evidence="1" type="ORF">EJP77_15210</name>
</gene>